<name>A0A1V4SG88_RUMHU</name>
<protein>
    <submittedName>
        <fullName evidence="2">Branched-chain amino acid transport protein AzlD</fullName>
    </submittedName>
</protein>
<organism evidence="2 3">
    <name type="scientific">Ruminiclostridium hungatei</name>
    <name type="common">Clostridium hungatei</name>
    <dbReference type="NCBI Taxonomy" id="48256"/>
    <lineage>
        <taxon>Bacteria</taxon>
        <taxon>Bacillati</taxon>
        <taxon>Bacillota</taxon>
        <taxon>Clostridia</taxon>
        <taxon>Eubacteriales</taxon>
        <taxon>Oscillospiraceae</taxon>
        <taxon>Ruminiclostridium</taxon>
    </lineage>
</organism>
<sequence length="104" mass="11335">MNKVLAGVLVMALVTYLPRALPLAIFQNKIRSRFITAFLSYVPYAVLGAMIFPDILYSTGHLPSAIAGLVIASVMAYFERGLLQVAVCAIIGVYVCELIIVRMV</sequence>
<gene>
    <name evidence="2" type="ORF">CLHUN_32020</name>
</gene>
<feature type="transmembrane region" description="Helical" evidence="1">
    <location>
        <begin position="30"/>
        <end position="52"/>
    </location>
</feature>
<comment type="caution">
    <text evidence="2">The sequence shown here is derived from an EMBL/GenBank/DDBJ whole genome shotgun (WGS) entry which is preliminary data.</text>
</comment>
<accession>A0A1V4SG88</accession>
<dbReference type="RefSeq" id="WP_080065639.1">
    <property type="nucleotide sequence ID" value="NZ_MZGX01000023.1"/>
</dbReference>
<dbReference type="Pfam" id="PF05437">
    <property type="entry name" value="AzlD"/>
    <property type="match status" value="1"/>
</dbReference>
<dbReference type="STRING" id="48256.CLHUN_32020"/>
<keyword evidence="3" id="KW-1185">Reference proteome</keyword>
<keyword evidence="1" id="KW-0472">Membrane</keyword>
<dbReference type="AlphaFoldDB" id="A0A1V4SG88"/>
<evidence type="ECO:0000256" key="1">
    <source>
        <dbReference type="SAM" id="Phobius"/>
    </source>
</evidence>
<dbReference type="EMBL" id="MZGX01000023">
    <property type="protein sequence ID" value="OPX42878.1"/>
    <property type="molecule type" value="Genomic_DNA"/>
</dbReference>
<feature type="transmembrane region" description="Helical" evidence="1">
    <location>
        <begin position="83"/>
        <end position="101"/>
    </location>
</feature>
<keyword evidence="1" id="KW-1133">Transmembrane helix</keyword>
<dbReference type="InterPro" id="IPR008407">
    <property type="entry name" value="Brnchd-chn_aa_trnsp_AzlD"/>
</dbReference>
<dbReference type="Proteomes" id="UP000191554">
    <property type="component" value="Unassembled WGS sequence"/>
</dbReference>
<proteinExistence type="predicted"/>
<keyword evidence="1" id="KW-0812">Transmembrane</keyword>
<reference evidence="2 3" key="1">
    <citation type="submission" date="2017-03" db="EMBL/GenBank/DDBJ databases">
        <title>Genome sequence of Clostridium hungatei DSM 14427.</title>
        <authorList>
            <person name="Poehlein A."/>
            <person name="Daniel R."/>
        </authorList>
    </citation>
    <scope>NUCLEOTIDE SEQUENCE [LARGE SCALE GENOMIC DNA]</scope>
    <source>
        <strain evidence="2 3">DSM 14427</strain>
    </source>
</reference>
<evidence type="ECO:0000313" key="2">
    <source>
        <dbReference type="EMBL" id="OPX42878.1"/>
    </source>
</evidence>
<dbReference type="OrthoDB" id="9811308at2"/>
<evidence type="ECO:0000313" key="3">
    <source>
        <dbReference type="Proteomes" id="UP000191554"/>
    </source>
</evidence>